<dbReference type="InterPro" id="IPR039421">
    <property type="entry name" value="Type_1_exporter"/>
</dbReference>
<dbReference type="SMART" id="SM00382">
    <property type="entry name" value="AAA"/>
    <property type="match status" value="1"/>
</dbReference>
<keyword evidence="4 9" id="KW-0812">Transmembrane</keyword>
<evidence type="ECO:0000259" key="11">
    <source>
        <dbReference type="PROSITE" id="PS50929"/>
    </source>
</evidence>
<dbReference type="GO" id="GO:0016887">
    <property type="term" value="F:ATP hydrolysis activity"/>
    <property type="evidence" value="ECO:0007669"/>
    <property type="project" value="InterPro"/>
</dbReference>
<proteinExistence type="predicted"/>
<dbReference type="PROSITE" id="PS50893">
    <property type="entry name" value="ABC_TRANSPORTER_2"/>
    <property type="match status" value="1"/>
</dbReference>
<sequence>MLKLAKHLKPFMGLIILAIMLLFVQAMADLSLPDYMARIVNNGIQQGGIVNAVPEAVRQSKMDKLTIFMNEQDKKEVLEQYKLIDRSSSDYNQYVKTYPTLAKEPIYVSNKIDKTKFEQLNSVMGKSFLAVTGIEKMQTEAKDGFIYIMGNKVPANTDLYELFANLPENKRTEISNQMNEQFIALGDKMVIQAAASSIKSEYNALGIDTNQMQNKYILKMGIYMLMIALVSAVAIVLVGFLSSKTAAGLAKNLRQLVFSKVENFSKTELDKFSTATLITRTTNDITQIQTLVVMMIRMVIYAPILGVGGVFKALKHSPSMSWIIAVAVIALLILIVGIFSVAMPKFKLIQKLIDKLNLVTRENLSGMMVIRAFNTQNFEEKRFDEANKDLIKTNLFVNRVMVLMHPIMMLIMNGIVLLIVWVGANQIANSSMQVGDMMAFMQYAMQIIMAFLMMSFMFIMIPRAAVSAVRIVEVLETEPEIKDPEQPKEFKENLKNTVEFKDVSFRYQGAEEDMIKKVSFTALPGQTTAFIGSTGSGKTTLVNLIPRFYDVTSGQILVDGVDIREVSQHDLREKIGYVPQKSSLFSGTIESNLKYAKEAATDNELLKAAEIAQATEFIKEKPEGIKTEISQGGANVSGGQKQRLSIARALVKKPGIYIFDDSFSALDFKTDAALRRALREITSYSTILLVAQRVSSIIAADQIIVLNDGEIVCKGTHKELMENCPTYQEIALSQLSKEELA</sequence>
<dbReference type="InterPro" id="IPR027417">
    <property type="entry name" value="P-loop_NTPase"/>
</dbReference>
<evidence type="ECO:0000256" key="4">
    <source>
        <dbReference type="ARBA" id="ARBA00022692"/>
    </source>
</evidence>
<feature type="transmembrane region" description="Helical" evidence="9">
    <location>
        <begin position="443"/>
        <end position="461"/>
    </location>
</feature>
<dbReference type="RefSeq" id="WP_084051889.1">
    <property type="nucleotide sequence ID" value="NZ_FWWT01000005.1"/>
</dbReference>
<evidence type="ECO:0000256" key="7">
    <source>
        <dbReference type="ARBA" id="ARBA00022989"/>
    </source>
</evidence>
<dbReference type="CDD" id="cd18548">
    <property type="entry name" value="ABC_6TM_Tm287_like"/>
    <property type="match status" value="1"/>
</dbReference>
<dbReference type="PANTHER" id="PTHR43394:SF1">
    <property type="entry name" value="ATP-BINDING CASSETTE SUB-FAMILY B MEMBER 10, MITOCHONDRIAL"/>
    <property type="match status" value="1"/>
</dbReference>
<evidence type="ECO:0000256" key="9">
    <source>
        <dbReference type="SAM" id="Phobius"/>
    </source>
</evidence>
<feature type="transmembrane region" description="Helical" evidence="9">
    <location>
        <begin position="290"/>
        <end position="314"/>
    </location>
</feature>
<dbReference type="STRING" id="656914.SAMN00017405_0774"/>
<dbReference type="Gene3D" id="1.20.1560.10">
    <property type="entry name" value="ABC transporter type 1, transmembrane domain"/>
    <property type="match status" value="1"/>
</dbReference>
<keyword evidence="6 12" id="KW-0067">ATP-binding</keyword>
<keyword evidence="7 9" id="KW-1133">Transmembrane helix</keyword>
<dbReference type="FunFam" id="3.40.50.300:FF:000221">
    <property type="entry name" value="Multidrug ABC transporter ATP-binding protein"/>
    <property type="match status" value="1"/>
</dbReference>
<dbReference type="PANTHER" id="PTHR43394">
    <property type="entry name" value="ATP-DEPENDENT PERMEASE MDL1, MITOCHONDRIAL"/>
    <property type="match status" value="1"/>
</dbReference>
<dbReference type="InterPro" id="IPR003439">
    <property type="entry name" value="ABC_transporter-like_ATP-bd"/>
</dbReference>
<feature type="domain" description="ABC transporter" evidence="10">
    <location>
        <begin position="498"/>
        <end position="733"/>
    </location>
</feature>
<keyword evidence="3" id="KW-1003">Cell membrane</keyword>
<keyword evidence="13" id="KW-1185">Reference proteome</keyword>
<evidence type="ECO:0000256" key="8">
    <source>
        <dbReference type="ARBA" id="ARBA00023136"/>
    </source>
</evidence>
<dbReference type="PROSITE" id="PS50929">
    <property type="entry name" value="ABC_TM1F"/>
    <property type="match status" value="1"/>
</dbReference>
<reference evidence="12 13" key="1">
    <citation type="submission" date="2017-04" db="EMBL/GenBank/DDBJ databases">
        <authorList>
            <person name="Afonso C.L."/>
            <person name="Miller P.J."/>
            <person name="Scott M.A."/>
            <person name="Spackman E."/>
            <person name="Goraichik I."/>
            <person name="Dimitrov K.M."/>
            <person name="Suarez D.L."/>
            <person name="Swayne D.E."/>
        </authorList>
    </citation>
    <scope>NUCLEOTIDE SEQUENCE [LARGE SCALE GENOMIC DNA]</scope>
    <source>
        <strain evidence="12 13">DSM 11270</strain>
    </source>
</reference>
<dbReference type="Pfam" id="PF00664">
    <property type="entry name" value="ABC_membrane"/>
    <property type="match status" value="1"/>
</dbReference>
<dbReference type="GO" id="GO:0015421">
    <property type="term" value="F:ABC-type oligopeptide transporter activity"/>
    <property type="evidence" value="ECO:0007669"/>
    <property type="project" value="TreeGrafter"/>
</dbReference>
<evidence type="ECO:0000256" key="6">
    <source>
        <dbReference type="ARBA" id="ARBA00022840"/>
    </source>
</evidence>
<feature type="domain" description="ABC transmembrane type-1" evidence="11">
    <location>
        <begin position="202"/>
        <end position="463"/>
    </location>
</feature>
<dbReference type="EMBL" id="FWWT01000005">
    <property type="protein sequence ID" value="SMB79572.1"/>
    <property type="molecule type" value="Genomic_DNA"/>
</dbReference>
<evidence type="ECO:0000256" key="5">
    <source>
        <dbReference type="ARBA" id="ARBA00022741"/>
    </source>
</evidence>
<evidence type="ECO:0000313" key="13">
    <source>
        <dbReference type="Proteomes" id="UP000192731"/>
    </source>
</evidence>
<dbReference type="OrthoDB" id="9771903at2"/>
<name>A0A1W1UEV7_DESTI</name>
<keyword evidence="5" id="KW-0547">Nucleotide-binding</keyword>
<dbReference type="InterPro" id="IPR011527">
    <property type="entry name" value="ABC1_TM_dom"/>
</dbReference>
<dbReference type="Gene3D" id="3.40.50.300">
    <property type="entry name" value="P-loop containing nucleotide triphosphate hydrolases"/>
    <property type="match status" value="1"/>
</dbReference>
<dbReference type="Proteomes" id="UP000192731">
    <property type="component" value="Unassembled WGS sequence"/>
</dbReference>
<feature type="transmembrane region" description="Helical" evidence="9">
    <location>
        <begin position="220"/>
        <end position="241"/>
    </location>
</feature>
<comment type="subcellular location">
    <subcellularLocation>
        <location evidence="1">Cell membrane</location>
        <topology evidence="1">Multi-pass membrane protein</topology>
    </subcellularLocation>
</comment>
<accession>A0A1W1UEV7</accession>
<keyword evidence="2" id="KW-0813">Transport</keyword>
<dbReference type="Pfam" id="PF00005">
    <property type="entry name" value="ABC_tran"/>
    <property type="match status" value="1"/>
</dbReference>
<protein>
    <submittedName>
        <fullName evidence="12">ATP-binding cassette, subfamily B</fullName>
    </submittedName>
</protein>
<dbReference type="GO" id="GO:0005886">
    <property type="term" value="C:plasma membrane"/>
    <property type="evidence" value="ECO:0007669"/>
    <property type="project" value="UniProtKB-SubCell"/>
</dbReference>
<evidence type="ECO:0000313" key="12">
    <source>
        <dbReference type="EMBL" id="SMB79572.1"/>
    </source>
</evidence>
<dbReference type="GO" id="GO:0005524">
    <property type="term" value="F:ATP binding"/>
    <property type="evidence" value="ECO:0007669"/>
    <property type="project" value="UniProtKB-KW"/>
</dbReference>
<keyword evidence="8 9" id="KW-0472">Membrane</keyword>
<evidence type="ECO:0000256" key="1">
    <source>
        <dbReference type="ARBA" id="ARBA00004651"/>
    </source>
</evidence>
<dbReference type="SUPFAM" id="SSF90123">
    <property type="entry name" value="ABC transporter transmembrane region"/>
    <property type="match status" value="1"/>
</dbReference>
<evidence type="ECO:0000259" key="10">
    <source>
        <dbReference type="PROSITE" id="PS50893"/>
    </source>
</evidence>
<evidence type="ECO:0000256" key="2">
    <source>
        <dbReference type="ARBA" id="ARBA00022448"/>
    </source>
</evidence>
<evidence type="ECO:0000256" key="3">
    <source>
        <dbReference type="ARBA" id="ARBA00022475"/>
    </source>
</evidence>
<dbReference type="SUPFAM" id="SSF52540">
    <property type="entry name" value="P-loop containing nucleoside triphosphate hydrolases"/>
    <property type="match status" value="1"/>
</dbReference>
<feature type="transmembrane region" description="Helical" evidence="9">
    <location>
        <begin position="320"/>
        <end position="342"/>
    </location>
</feature>
<dbReference type="PROSITE" id="PS00211">
    <property type="entry name" value="ABC_TRANSPORTER_1"/>
    <property type="match status" value="1"/>
</dbReference>
<organism evidence="12 13">
    <name type="scientific">Desulfonispora thiosulfatigenes DSM 11270</name>
    <dbReference type="NCBI Taxonomy" id="656914"/>
    <lineage>
        <taxon>Bacteria</taxon>
        <taxon>Bacillati</taxon>
        <taxon>Bacillota</taxon>
        <taxon>Clostridia</taxon>
        <taxon>Eubacteriales</taxon>
        <taxon>Peptococcaceae</taxon>
        <taxon>Desulfonispora</taxon>
    </lineage>
</organism>
<feature type="transmembrane region" description="Helical" evidence="9">
    <location>
        <begin position="400"/>
        <end position="423"/>
    </location>
</feature>
<dbReference type="InterPro" id="IPR017871">
    <property type="entry name" value="ABC_transporter-like_CS"/>
</dbReference>
<gene>
    <name evidence="12" type="ORF">SAMN00017405_0774</name>
</gene>
<dbReference type="InterPro" id="IPR003593">
    <property type="entry name" value="AAA+_ATPase"/>
</dbReference>
<dbReference type="AlphaFoldDB" id="A0A1W1UEV7"/>
<dbReference type="InterPro" id="IPR036640">
    <property type="entry name" value="ABC1_TM_sf"/>
</dbReference>